<dbReference type="EMBL" id="AP023036">
    <property type="protein sequence ID" value="BCD45880.1"/>
    <property type="molecule type" value="Genomic_DNA"/>
</dbReference>
<dbReference type="RefSeq" id="WP_040499360.1">
    <property type="nucleotide sequence ID" value="NZ_AP019774.1"/>
</dbReference>
<dbReference type="AlphaFoldDB" id="A0A6J4CWV6"/>
<evidence type="ECO:0000313" key="1">
    <source>
        <dbReference type="EMBL" id="BCD45880.1"/>
    </source>
</evidence>
<name>A0A6J4CWV6_9HELI</name>
<sequence>MSKKIVVILLGVGGLLAVLLFGVGLKLSSDIKHKLEESLNNLAKHIHAMPFTCKGFKNIVCESAGIHGQTGAISLTLAEVKTNALQFKLDIPKLYATKTWMPTSAGCLLDLSLQDTLVEHNTCHLKGQQISYHLLLDARLKDGDKPLNLKNLLGSQAQTQNVKILIEKLGVKTYSKDFRSILYPLLQKTGDIHASHFDAQVYNKALEEIVRSFKGTVLVGLLVAGLQGEAQAAQELSNQLLAFAQNKRDHVSFELVNKNAPFIPLLDFIHGKNLLDYLPHFSIKVLP</sequence>
<dbReference type="Proteomes" id="UP000317935">
    <property type="component" value="Chromosome"/>
</dbReference>
<dbReference type="EMBL" id="AP019774">
    <property type="protein sequence ID" value="BCD69916.1"/>
    <property type="molecule type" value="Genomic_DNA"/>
</dbReference>
<accession>A0A6J4CWV6</accession>
<protein>
    <submittedName>
        <fullName evidence="2">Uncharacterized protein</fullName>
    </submittedName>
</protein>
<organism evidence="2 3">
    <name type="scientific">Helicobacter suis</name>
    <dbReference type="NCBI Taxonomy" id="104628"/>
    <lineage>
        <taxon>Bacteria</taxon>
        <taxon>Pseudomonadati</taxon>
        <taxon>Campylobacterota</taxon>
        <taxon>Epsilonproteobacteria</taxon>
        <taxon>Campylobacterales</taxon>
        <taxon>Helicobacteraceae</taxon>
        <taxon>Helicobacter</taxon>
    </lineage>
</organism>
<proteinExistence type="predicted"/>
<keyword evidence="4" id="KW-1185">Reference proteome</keyword>
<reference evidence="1 4" key="2">
    <citation type="submission" date="2020-04" db="EMBL/GenBank/DDBJ databases">
        <title>Genomic analysis of gastric non-Helicobacter pylori Helicobacters isolated in Japan.</title>
        <authorList>
            <person name="Suzuki M."/>
            <person name="Rimbara E."/>
        </authorList>
    </citation>
    <scope>NUCLEOTIDE SEQUENCE [LARGE SCALE GENOMIC DNA]</scope>
    <source>
        <strain evidence="1 4">NHP19-0020</strain>
    </source>
</reference>
<reference evidence="2 3" key="1">
    <citation type="submission" date="2019-06" db="EMBL/GenBank/DDBJ databases">
        <title>Complete genome sequence of Helicobacter suis SNTW101c.</title>
        <authorList>
            <person name="Rimbara E."/>
            <person name="Suzuki M."/>
            <person name="Matsui H."/>
            <person name="Nakamura M."/>
            <person name="Mori S."/>
            <person name="Shibayama K."/>
        </authorList>
    </citation>
    <scope>NUCLEOTIDE SEQUENCE [LARGE SCALE GENOMIC DNA]</scope>
    <source>
        <strain evidence="2 3">SNTW101c</strain>
    </source>
</reference>
<dbReference type="OrthoDB" id="5327792at2"/>
<evidence type="ECO:0000313" key="2">
    <source>
        <dbReference type="EMBL" id="BCD69916.1"/>
    </source>
</evidence>
<gene>
    <name evidence="1" type="ORF">NHP190020_09190</name>
    <name evidence="2" type="ORF">SNTW_05610</name>
</gene>
<dbReference type="Proteomes" id="UP000509742">
    <property type="component" value="Chromosome"/>
</dbReference>
<evidence type="ECO:0000313" key="4">
    <source>
        <dbReference type="Proteomes" id="UP000509742"/>
    </source>
</evidence>
<evidence type="ECO:0000313" key="3">
    <source>
        <dbReference type="Proteomes" id="UP000317935"/>
    </source>
</evidence>